<dbReference type="SUPFAM" id="SSF56266">
    <property type="entry name" value="DmpA/ArgJ-like"/>
    <property type="match status" value="1"/>
</dbReference>
<evidence type="ECO:0000256" key="4">
    <source>
        <dbReference type="ARBA" id="ARBA00022571"/>
    </source>
</evidence>
<evidence type="ECO:0000256" key="9">
    <source>
        <dbReference type="ARBA" id="ARBA00023315"/>
    </source>
</evidence>
<dbReference type="PANTHER" id="PTHR23100:SF0">
    <property type="entry name" value="ARGININE BIOSYNTHESIS BIFUNCTIONAL PROTEIN ARGJ, MITOCHONDRIAL"/>
    <property type="match status" value="1"/>
</dbReference>
<comment type="subunit">
    <text evidence="3 13">Heterotetramer of two alpha and two beta chains.</text>
</comment>
<feature type="binding site" evidence="13">
    <location>
        <position position="405"/>
    </location>
    <ligand>
        <name>substrate</name>
    </ligand>
</feature>
<keyword evidence="6 13" id="KW-0808">Transferase</keyword>
<evidence type="ECO:0000256" key="13">
    <source>
        <dbReference type="HAMAP-Rule" id="MF_01106"/>
    </source>
</evidence>
<sequence>MPAIKETTHIKVLLQGSIVSPKGFSAAGLHAGLRHSKNDLGVIFSEVPAESAAVYTTSHFQAAPIKVTKDSLAVENKLQAILVNSACANACTGKRGLADAYQTRQWLAEHLNIPEHLVAVSSTGVIGEYLKMDKMKAGIANLQPAPEATAAEQFEAAILTTDLATKKWAVQATIDGKTVTMGGAAKGSGMINPNMATMLAYVTTDAAVASEHLQTALSQITDKTFNQITVDGDTSTNDTVVVMANGLAGNTPLSPEHPEWPVFLSMLHEVSEQLAKKIARDGEGATKLVEVEVLGAVSDEEAKKAAKEVVGSNLVKTAVYGADANWGRIISAIGYSDIEVNPETIDISIGDHLILSQSEVVDYSEEDVIAYLKEEEIKITVNLHLGEGHGLAWGCDLSYDYIKINASYRT</sequence>
<comment type="pathway">
    <text evidence="13">Amino-acid biosynthesis; L-arginine biosynthesis; N(2)-acetyl-L-ornithine from L-glutamate: step 1/4.</text>
</comment>
<dbReference type="Pfam" id="PF01960">
    <property type="entry name" value="ArgJ"/>
    <property type="match status" value="1"/>
</dbReference>
<dbReference type="NCBIfam" id="TIGR00120">
    <property type="entry name" value="ArgJ"/>
    <property type="match status" value="1"/>
</dbReference>
<dbReference type="FunFam" id="3.60.70.12:FF:000001">
    <property type="entry name" value="Arginine biosynthesis bifunctional protein ArgJ, chloroplastic"/>
    <property type="match status" value="1"/>
</dbReference>
<dbReference type="GO" id="GO:0006526">
    <property type="term" value="P:L-arginine biosynthetic process"/>
    <property type="evidence" value="ECO:0007669"/>
    <property type="project" value="UniProtKB-UniRule"/>
</dbReference>
<dbReference type="HAMAP" id="MF_01106">
    <property type="entry name" value="ArgJ"/>
    <property type="match status" value="1"/>
</dbReference>
<comment type="catalytic activity">
    <reaction evidence="11 13">
        <text>N(2)-acetyl-L-ornithine + L-glutamate = N-acetyl-L-glutamate + L-ornithine</text>
        <dbReference type="Rhea" id="RHEA:15349"/>
        <dbReference type="ChEBI" id="CHEBI:29985"/>
        <dbReference type="ChEBI" id="CHEBI:44337"/>
        <dbReference type="ChEBI" id="CHEBI:46911"/>
        <dbReference type="ChEBI" id="CHEBI:57805"/>
        <dbReference type="EC" id="2.3.1.35"/>
    </reaction>
</comment>
<dbReference type="GO" id="GO:0004042">
    <property type="term" value="F:L-glutamate N-acetyltransferase activity"/>
    <property type="evidence" value="ECO:0007669"/>
    <property type="project" value="UniProtKB-UniRule"/>
</dbReference>
<dbReference type="GO" id="GO:0005737">
    <property type="term" value="C:cytoplasm"/>
    <property type="evidence" value="ECO:0007669"/>
    <property type="project" value="UniProtKB-SubCell"/>
</dbReference>
<keyword evidence="4 13" id="KW-0055">Arginine biosynthesis</keyword>
<dbReference type="EC" id="2.3.1.1" evidence="13"/>
<evidence type="ECO:0000256" key="2">
    <source>
        <dbReference type="ARBA" id="ARBA00006774"/>
    </source>
</evidence>
<comment type="caution">
    <text evidence="14">The sequence shown here is derived from an EMBL/GenBank/DDBJ whole genome shotgun (WGS) entry which is preliminary data.</text>
</comment>
<proteinExistence type="inferred from homology"/>
<dbReference type="EMBL" id="MAYT01000029">
    <property type="protein sequence ID" value="OCA82914.1"/>
    <property type="molecule type" value="Genomic_DNA"/>
</dbReference>
<evidence type="ECO:0000256" key="12">
    <source>
        <dbReference type="ARBA" id="ARBA00054976"/>
    </source>
</evidence>
<keyword evidence="13" id="KW-0963">Cytoplasm</keyword>
<comment type="similarity">
    <text evidence="2 13">Belongs to the ArgJ family.</text>
</comment>
<dbReference type="PANTHER" id="PTHR23100">
    <property type="entry name" value="ARGININE BIOSYNTHESIS BIFUNCTIONAL PROTEIN ARGJ"/>
    <property type="match status" value="1"/>
</dbReference>
<evidence type="ECO:0000256" key="8">
    <source>
        <dbReference type="ARBA" id="ARBA00023268"/>
    </source>
</evidence>
<dbReference type="InterPro" id="IPR016117">
    <property type="entry name" value="ArgJ-like_dom_sf"/>
</dbReference>
<dbReference type="Proteomes" id="UP000092578">
    <property type="component" value="Unassembled WGS sequence"/>
</dbReference>
<keyword evidence="5 13" id="KW-0028">Amino-acid biosynthesis</keyword>
<keyword evidence="15" id="KW-1185">Reference proteome</keyword>
<accession>A0A1B9AGG9</accession>
<dbReference type="FunFam" id="3.30.2330.10:FF:000001">
    <property type="entry name" value="Arginine biosynthesis bifunctional protein ArgJ, mitochondrial"/>
    <property type="match status" value="1"/>
</dbReference>
<dbReference type="RefSeq" id="WP_065411787.1">
    <property type="nucleotide sequence ID" value="NZ_MAYT01000029.1"/>
</dbReference>
<dbReference type="Gene3D" id="3.60.70.12">
    <property type="entry name" value="L-amino peptidase D-ALA esterase/amidase"/>
    <property type="match status" value="1"/>
</dbReference>
<dbReference type="CDD" id="cd02152">
    <property type="entry name" value="OAT"/>
    <property type="match status" value="1"/>
</dbReference>
<dbReference type="InterPro" id="IPR002813">
    <property type="entry name" value="Arg_biosynth_ArgJ"/>
</dbReference>
<comment type="function">
    <text evidence="12 13">Catalyzes two activities which are involved in the cyclic version of arginine biosynthesis: the synthesis of N-acetylglutamate from glutamate and acetyl-CoA as the acetyl donor, and of ornithine by transacetylation between N(2)-acetylornithine and glutamate.</text>
</comment>
<protein>
    <recommendedName>
        <fullName evidence="13">Arginine biosynthesis bifunctional protein ArgJ</fullName>
    </recommendedName>
    <domain>
        <recommendedName>
            <fullName evidence="13">Glutamate N-acetyltransferase</fullName>
            <ecNumber evidence="13">2.3.1.35</ecNumber>
        </recommendedName>
        <alternativeName>
            <fullName evidence="13">Ornithine acetyltransferase</fullName>
            <shortName evidence="13">OATase</shortName>
        </alternativeName>
        <alternativeName>
            <fullName evidence="13">Ornithine transacetylase</fullName>
        </alternativeName>
    </domain>
    <domain>
        <recommendedName>
            <fullName evidence="13">Amino-acid acetyltransferase</fullName>
            <ecNumber evidence="13">2.3.1.1</ecNumber>
        </recommendedName>
        <alternativeName>
            <fullName evidence="13">N-acetylglutamate synthase</fullName>
            <shortName evidence="13">AGSase</shortName>
        </alternativeName>
    </domain>
    <component>
        <recommendedName>
            <fullName evidence="13">Arginine biosynthesis bifunctional protein ArgJ alpha chain</fullName>
        </recommendedName>
    </component>
    <component>
        <recommendedName>
            <fullName evidence="13">Arginine biosynthesis bifunctional protein ArgJ beta chain</fullName>
        </recommendedName>
    </component>
</protein>
<keyword evidence="8 13" id="KW-0511">Multifunctional enzyme</keyword>
<feature type="binding site" evidence="13">
    <location>
        <position position="410"/>
    </location>
    <ligand>
        <name>substrate</name>
    </ligand>
</feature>
<keyword evidence="7 13" id="KW-0068">Autocatalytic cleavage</keyword>
<organism evidence="14 15">
    <name type="scientific">Pseudobacillus wudalianchiensis</name>
    <dbReference type="NCBI Taxonomy" id="1743143"/>
    <lineage>
        <taxon>Bacteria</taxon>
        <taxon>Bacillati</taxon>
        <taxon>Bacillota</taxon>
        <taxon>Bacilli</taxon>
        <taxon>Bacillales</taxon>
        <taxon>Bacillaceae</taxon>
        <taxon>Pseudobacillus</taxon>
    </lineage>
</organism>
<feature type="binding site" evidence="13">
    <location>
        <position position="197"/>
    </location>
    <ligand>
        <name>substrate</name>
    </ligand>
</feature>
<name>A0A1B9AGG9_9BACI</name>
<dbReference type="UniPathway" id="UPA00068">
    <property type="reaction ID" value="UER00106"/>
</dbReference>
<comment type="pathway">
    <text evidence="13">Amino-acid biosynthesis; L-arginine biosynthesis; L-ornithine and N-acetyl-L-glutamate from L-glutamate and N(2)-acetyl-L-ornithine (cyclic): step 1/1.</text>
</comment>
<feature type="site" description="Involved in the stabilization of negative charge on the oxyanion by the formation of the oxyanion hole" evidence="13">
    <location>
        <position position="124"/>
    </location>
</feature>
<feature type="chain" id="PRO_5023342759" description="Arginine biosynthesis bifunctional protein ArgJ beta chain" evidence="13">
    <location>
        <begin position="197"/>
        <end position="410"/>
    </location>
</feature>
<evidence type="ECO:0000256" key="5">
    <source>
        <dbReference type="ARBA" id="ARBA00022605"/>
    </source>
</evidence>
<dbReference type="FunFam" id="3.10.20.340:FF:000001">
    <property type="entry name" value="Arginine biosynthesis bifunctional protein ArgJ, chloroplastic"/>
    <property type="match status" value="1"/>
</dbReference>
<feature type="binding site" evidence="13">
    <location>
        <position position="186"/>
    </location>
    <ligand>
        <name>substrate</name>
    </ligand>
</feature>
<evidence type="ECO:0000256" key="7">
    <source>
        <dbReference type="ARBA" id="ARBA00022813"/>
    </source>
</evidence>
<dbReference type="NCBIfam" id="NF003802">
    <property type="entry name" value="PRK05388.1"/>
    <property type="match status" value="1"/>
</dbReference>
<dbReference type="Gene3D" id="3.10.20.340">
    <property type="entry name" value="ArgJ beta chain, C-terminal domain"/>
    <property type="match status" value="1"/>
</dbReference>
<dbReference type="InterPro" id="IPR042195">
    <property type="entry name" value="ArgJ_beta_C"/>
</dbReference>
<evidence type="ECO:0000256" key="6">
    <source>
        <dbReference type="ARBA" id="ARBA00022679"/>
    </source>
</evidence>
<feature type="chain" id="PRO_5023342760" description="Arginine biosynthesis bifunctional protein ArgJ alpha chain" evidence="13">
    <location>
        <begin position="1"/>
        <end position="196"/>
    </location>
</feature>
<comment type="subcellular location">
    <subcellularLocation>
        <location evidence="1 13">Cytoplasm</location>
    </subcellularLocation>
</comment>
<dbReference type="AlphaFoldDB" id="A0A1B9AGG9"/>
<evidence type="ECO:0000256" key="11">
    <source>
        <dbReference type="ARBA" id="ARBA00049439"/>
    </source>
</evidence>
<feature type="site" description="Involved in the stabilization of negative charge on the oxyanion by the formation of the oxyanion hole" evidence="13">
    <location>
        <position position="123"/>
    </location>
</feature>
<dbReference type="Gene3D" id="3.30.2330.10">
    <property type="entry name" value="arginine biosynthesis bifunctional protein suprefamily"/>
    <property type="match status" value="1"/>
</dbReference>
<feature type="binding site" evidence="13">
    <location>
        <position position="283"/>
    </location>
    <ligand>
        <name>substrate</name>
    </ligand>
</feature>
<reference evidence="15" key="1">
    <citation type="submission" date="2016-05" db="EMBL/GenBank/DDBJ databases">
        <authorList>
            <person name="Liu B."/>
            <person name="Wang J."/>
            <person name="Zhu Y."/>
            <person name="Liu G."/>
            <person name="Chen Q."/>
            <person name="Chen Z."/>
            <person name="Lan J."/>
            <person name="Che J."/>
            <person name="Ge C."/>
            <person name="Shi H."/>
            <person name="Pan Z."/>
            <person name="Liu X."/>
        </authorList>
    </citation>
    <scope>NUCLEOTIDE SEQUENCE [LARGE SCALE GENOMIC DNA]</scope>
    <source>
        <strain evidence="15">FJAT-27215</strain>
    </source>
</reference>
<feature type="active site" description="Nucleophile" evidence="13">
    <location>
        <position position="197"/>
    </location>
</feature>
<evidence type="ECO:0000256" key="1">
    <source>
        <dbReference type="ARBA" id="ARBA00004496"/>
    </source>
</evidence>
<gene>
    <name evidence="13" type="primary">argJ</name>
    <name evidence="14" type="ORF">A8F95_14415</name>
</gene>
<feature type="site" description="Cleavage; by autolysis" evidence="13">
    <location>
        <begin position="196"/>
        <end position="197"/>
    </location>
</feature>
<dbReference type="EC" id="2.3.1.35" evidence="13"/>
<evidence type="ECO:0000313" key="15">
    <source>
        <dbReference type="Proteomes" id="UP000092578"/>
    </source>
</evidence>
<evidence type="ECO:0000313" key="14">
    <source>
        <dbReference type="EMBL" id="OCA82914.1"/>
    </source>
</evidence>
<feature type="binding site" evidence="13">
    <location>
        <position position="160"/>
    </location>
    <ligand>
        <name>substrate</name>
    </ligand>
</feature>
<dbReference type="GO" id="GO:0006592">
    <property type="term" value="P:ornithine biosynthetic process"/>
    <property type="evidence" value="ECO:0007669"/>
    <property type="project" value="TreeGrafter"/>
</dbReference>
<keyword evidence="9 13" id="KW-0012">Acyltransferase</keyword>
<dbReference type="GO" id="GO:0004358">
    <property type="term" value="F:L-glutamate N-acetyltransferase activity, acting on acetyl-L-ornithine as donor"/>
    <property type="evidence" value="ECO:0007669"/>
    <property type="project" value="UniProtKB-UniRule"/>
</dbReference>
<comment type="catalytic activity">
    <reaction evidence="10 13">
        <text>L-glutamate + acetyl-CoA = N-acetyl-L-glutamate + CoA + H(+)</text>
        <dbReference type="Rhea" id="RHEA:24292"/>
        <dbReference type="ChEBI" id="CHEBI:15378"/>
        <dbReference type="ChEBI" id="CHEBI:29985"/>
        <dbReference type="ChEBI" id="CHEBI:44337"/>
        <dbReference type="ChEBI" id="CHEBI:57287"/>
        <dbReference type="ChEBI" id="CHEBI:57288"/>
        <dbReference type="EC" id="2.3.1.1"/>
    </reaction>
</comment>
<evidence type="ECO:0000256" key="10">
    <source>
        <dbReference type="ARBA" id="ARBA00048372"/>
    </source>
</evidence>
<evidence type="ECO:0000256" key="3">
    <source>
        <dbReference type="ARBA" id="ARBA00011475"/>
    </source>
</evidence>